<name>A0A5J6TUV4_9CAUD</name>
<dbReference type="RefSeq" id="YP_009953083.1">
    <property type="nucleotide sequence ID" value="NC_051618.1"/>
</dbReference>
<gene>
    <name evidence="1" type="primary">95</name>
    <name evidence="1" type="ORF">PBI_CURIOSIUM_95</name>
</gene>
<organism evidence="1 2">
    <name type="scientific">Mycobacterium phage Curiosium</name>
    <dbReference type="NCBI Taxonomy" id="2599859"/>
    <lineage>
        <taxon>Viruses</taxon>
        <taxon>Duplodnaviria</taxon>
        <taxon>Heunggongvirae</taxon>
        <taxon>Uroviricota</taxon>
        <taxon>Caudoviricetes</taxon>
        <taxon>Weiservirinae</taxon>
        <taxon>Anayavirus</taxon>
        <taxon>Anayavirus curiosium</taxon>
    </lineage>
</organism>
<protein>
    <submittedName>
        <fullName evidence="1">Uncharacterized protein</fullName>
    </submittedName>
</protein>
<dbReference type="GeneID" id="60324546"/>
<sequence length="197" mass="22454">MADYSYGGGAQFDVEAVPLGFGAVGHVTADEPIVSSADEGDDKPLLPWQARTIRTMQARREVSFSLQFPRQQQPRPPLWLLQLLGVTVTPAPPTVREAVVDVWDALRVLFAVIFRALRDALRETGDRVADRWYDALYGALDRWDVLRGWKWRRQLVGPVVRFWTVGFTFVGVAPRRVETWAEWRRRQAGLPLAVWRG</sequence>
<reference evidence="1 2" key="1">
    <citation type="submission" date="2019-07" db="EMBL/GenBank/DDBJ databases">
        <authorList>
            <person name="Divens A.M."/>
            <person name="Garlena R.A."/>
            <person name="Russell D.A."/>
            <person name="Pope W.H."/>
            <person name="Jacobs-Sera D."/>
            <person name="Hatfull G.F."/>
        </authorList>
    </citation>
    <scope>NUCLEOTIDE SEQUENCE [LARGE SCALE GENOMIC DNA]</scope>
</reference>
<dbReference type="KEGG" id="vg:60324546"/>
<keyword evidence="2" id="KW-1185">Reference proteome</keyword>
<accession>A0A5J6TUV4</accession>
<proteinExistence type="predicted"/>
<dbReference type="EMBL" id="MN234226">
    <property type="protein sequence ID" value="QFG14138.1"/>
    <property type="molecule type" value="Genomic_DNA"/>
</dbReference>
<dbReference type="Proteomes" id="UP000326870">
    <property type="component" value="Segment"/>
</dbReference>
<evidence type="ECO:0000313" key="1">
    <source>
        <dbReference type="EMBL" id="QFG14138.1"/>
    </source>
</evidence>
<evidence type="ECO:0000313" key="2">
    <source>
        <dbReference type="Proteomes" id="UP000326870"/>
    </source>
</evidence>